<evidence type="ECO:0000313" key="3">
    <source>
        <dbReference type="Proteomes" id="UP000004931"/>
    </source>
</evidence>
<evidence type="ECO:0000256" key="1">
    <source>
        <dbReference type="SAM" id="SignalP"/>
    </source>
</evidence>
<feature type="chain" id="PRO_5002631438" evidence="1">
    <location>
        <begin position="20"/>
        <end position="155"/>
    </location>
</feature>
<protein>
    <submittedName>
        <fullName evidence="2">Uncharacterized protein</fullName>
    </submittedName>
</protein>
<proteinExistence type="predicted"/>
<name>A0YFP7_9GAMM</name>
<feature type="signal peptide" evidence="1">
    <location>
        <begin position="1"/>
        <end position="19"/>
    </location>
</feature>
<evidence type="ECO:0000313" key="2">
    <source>
        <dbReference type="EMBL" id="EAW30461.1"/>
    </source>
</evidence>
<comment type="caution">
    <text evidence="2">The sequence shown here is derived from an EMBL/GenBank/DDBJ whole genome shotgun (WGS) entry which is preliminary data.</text>
</comment>
<dbReference type="STRING" id="247633.GP2143_09655"/>
<sequence>MKSLLITITILVFSNTSFALDAHSQVDETLNYGNQCVRYLLGDIDRDRLAKTLLADDQTIDVITPCTEYQANVALMSAFIEVGDFFKDIPEDDLQMEKKVELINATTRYLQAQRNHNPNIDAVMILVESRMAIRMNRVSAELHNDLKKLRKNDQK</sequence>
<organism evidence="2 3">
    <name type="scientific">marine gamma proteobacterium HTCC2143</name>
    <dbReference type="NCBI Taxonomy" id="247633"/>
    <lineage>
        <taxon>Bacteria</taxon>
        <taxon>Pseudomonadati</taxon>
        <taxon>Pseudomonadota</taxon>
        <taxon>Gammaproteobacteria</taxon>
        <taxon>Cellvibrionales</taxon>
        <taxon>Spongiibacteraceae</taxon>
        <taxon>BD1-7 clade</taxon>
    </lineage>
</organism>
<keyword evidence="1" id="KW-0732">Signal</keyword>
<dbReference type="AlphaFoldDB" id="A0YFP7"/>
<dbReference type="EMBL" id="AAVT01000008">
    <property type="protein sequence ID" value="EAW30461.1"/>
    <property type="molecule type" value="Genomic_DNA"/>
</dbReference>
<keyword evidence="3" id="KW-1185">Reference proteome</keyword>
<accession>A0YFP7</accession>
<reference evidence="2 3" key="1">
    <citation type="journal article" date="2010" name="J. Bacteriol.">
        <title>Genome sequence of the oligotrophic marine Gammaproteobacterium HTCC2143, isolated from the Oregon Coast.</title>
        <authorList>
            <person name="Oh H.M."/>
            <person name="Kang I."/>
            <person name="Ferriera S."/>
            <person name="Giovannoni S.J."/>
            <person name="Cho J.C."/>
        </authorList>
    </citation>
    <scope>NUCLEOTIDE SEQUENCE [LARGE SCALE GENOMIC DNA]</scope>
    <source>
        <strain evidence="2 3">HTCC2143</strain>
    </source>
</reference>
<dbReference type="Proteomes" id="UP000004931">
    <property type="component" value="Unassembled WGS sequence"/>
</dbReference>
<gene>
    <name evidence="2" type="ORF">GP2143_09655</name>
</gene>